<evidence type="ECO:0000259" key="1">
    <source>
        <dbReference type="Pfam" id="PF24864"/>
    </source>
</evidence>
<evidence type="ECO:0000313" key="3">
    <source>
        <dbReference type="Proteomes" id="UP000034182"/>
    </source>
</evidence>
<organism evidence="2 3">
    <name type="scientific">Diplodia seriata</name>
    <dbReference type="NCBI Taxonomy" id="420778"/>
    <lineage>
        <taxon>Eukaryota</taxon>
        <taxon>Fungi</taxon>
        <taxon>Dikarya</taxon>
        <taxon>Ascomycota</taxon>
        <taxon>Pezizomycotina</taxon>
        <taxon>Dothideomycetes</taxon>
        <taxon>Dothideomycetes incertae sedis</taxon>
        <taxon>Botryosphaeriales</taxon>
        <taxon>Botryosphaeriaceae</taxon>
        <taxon>Diplodia</taxon>
    </lineage>
</organism>
<dbReference type="EMBL" id="LAQI01000101">
    <property type="protein sequence ID" value="KKY20349.1"/>
    <property type="molecule type" value="Genomic_DNA"/>
</dbReference>
<dbReference type="PANTHER" id="PTHR42085">
    <property type="entry name" value="F-BOX DOMAIN-CONTAINING PROTEIN"/>
    <property type="match status" value="1"/>
</dbReference>
<dbReference type="PANTHER" id="PTHR42085:SF1">
    <property type="entry name" value="F-BOX DOMAIN-CONTAINING PROTEIN"/>
    <property type="match status" value="1"/>
</dbReference>
<sequence length="353" mass="39331">MATTEWTECGLSSLADAVDAFAIRDIQHTPAPAHPPPSPLLRLPRELRDQIYRHVLVEPPYWHKLHQPSCHLNRNREARGTTPTPSTLIAPPGKRFADRRAATSCACAKRDLALRLACRQLYAETASVFYGGGGGNAFFLRDPLAAVRWMRRLPPAARGLVRRLCVLHRGTTMPLAVPKAALARQLQPLLLTLTGLRELYIDDHVLACKYIYRDHFAGGGAAAAAPVARDALPPSLRSLRVVHVDVWHHHHHAQRSTACPVWQLRDVPLDGEYLWRDAADIGWAHSFDRRGPLRRFLRARGGGVARRPTAEAEAEAVPCEWDGVPVRVELDRRTLGWDEAWVFGLPVAEGGTW</sequence>
<reference evidence="2 3" key="1">
    <citation type="submission" date="2015-03" db="EMBL/GenBank/DDBJ databases">
        <authorList>
            <person name="Morales-Cruz A."/>
            <person name="Amrine K.C."/>
            <person name="Cantu D."/>
        </authorList>
    </citation>
    <scope>NUCLEOTIDE SEQUENCE [LARGE SCALE GENOMIC DNA]</scope>
    <source>
        <strain evidence="2">DS831</strain>
    </source>
</reference>
<keyword evidence="2" id="KW-0689">Ribosomal protein</keyword>
<protein>
    <submittedName>
        <fullName evidence="2">Putative ribosomal protein l32</fullName>
    </submittedName>
</protein>
<proteinExistence type="predicted"/>
<dbReference type="GO" id="GO:0005840">
    <property type="term" value="C:ribosome"/>
    <property type="evidence" value="ECO:0007669"/>
    <property type="project" value="UniProtKB-KW"/>
</dbReference>
<dbReference type="Pfam" id="PF24864">
    <property type="entry name" value="DUF7730"/>
    <property type="match status" value="1"/>
</dbReference>
<accession>A0A0G2ED00</accession>
<dbReference type="Proteomes" id="UP000034182">
    <property type="component" value="Unassembled WGS sequence"/>
</dbReference>
<feature type="domain" description="DUF7730" evidence="1">
    <location>
        <begin position="38"/>
        <end position="169"/>
    </location>
</feature>
<evidence type="ECO:0000313" key="2">
    <source>
        <dbReference type="EMBL" id="KKY20349.1"/>
    </source>
</evidence>
<gene>
    <name evidence="2" type="ORF">UCDDS831_g04838</name>
</gene>
<name>A0A0G2ED00_9PEZI</name>
<dbReference type="InterPro" id="IPR056632">
    <property type="entry name" value="DUF7730"/>
</dbReference>
<dbReference type="InterPro" id="IPR038883">
    <property type="entry name" value="AN11006-like"/>
</dbReference>
<reference evidence="2 3" key="2">
    <citation type="submission" date="2015-05" db="EMBL/GenBank/DDBJ databases">
        <title>Distinctive expansion of gene families associated with plant cell wall degradation and secondary metabolism in the genomes of grapevine trunk pathogens.</title>
        <authorList>
            <person name="Lawrence D.P."/>
            <person name="Travadon R."/>
            <person name="Rolshausen P.E."/>
            <person name="Baumgartner K."/>
        </authorList>
    </citation>
    <scope>NUCLEOTIDE SEQUENCE [LARGE SCALE GENOMIC DNA]</scope>
    <source>
        <strain evidence="2">DS831</strain>
    </source>
</reference>
<keyword evidence="2" id="KW-0687">Ribonucleoprotein</keyword>
<comment type="caution">
    <text evidence="2">The sequence shown here is derived from an EMBL/GenBank/DDBJ whole genome shotgun (WGS) entry which is preliminary data.</text>
</comment>
<dbReference type="AlphaFoldDB" id="A0A0G2ED00"/>